<protein>
    <recommendedName>
        <fullName evidence="3">DUF218 domain-containing protein</fullName>
    </recommendedName>
</protein>
<evidence type="ECO:0008006" key="3">
    <source>
        <dbReference type="Google" id="ProtNLM"/>
    </source>
</evidence>
<proteinExistence type="predicted"/>
<evidence type="ECO:0000313" key="2">
    <source>
        <dbReference type="EMBL" id="XCM36837.1"/>
    </source>
</evidence>
<accession>A0AAU8JEW0</accession>
<keyword evidence="1" id="KW-0812">Transmembrane</keyword>
<organism evidence="2">
    <name type="scientific">Planktothricoides raciborskii GIHE-MW2</name>
    <dbReference type="NCBI Taxonomy" id="2792601"/>
    <lineage>
        <taxon>Bacteria</taxon>
        <taxon>Bacillati</taxon>
        <taxon>Cyanobacteriota</taxon>
        <taxon>Cyanophyceae</taxon>
        <taxon>Oscillatoriophycideae</taxon>
        <taxon>Oscillatoriales</taxon>
        <taxon>Oscillatoriaceae</taxon>
        <taxon>Planktothricoides</taxon>
    </lineage>
</organism>
<feature type="transmembrane region" description="Helical" evidence="1">
    <location>
        <begin position="33"/>
        <end position="51"/>
    </location>
</feature>
<feature type="transmembrane region" description="Helical" evidence="1">
    <location>
        <begin position="57"/>
        <end position="80"/>
    </location>
</feature>
<dbReference type="EMBL" id="CP159837">
    <property type="protein sequence ID" value="XCM36837.1"/>
    <property type="molecule type" value="Genomic_DNA"/>
</dbReference>
<gene>
    <name evidence="2" type="ORF">ABWT76_005622</name>
</gene>
<name>A0AAU8JEW0_9CYAN</name>
<reference evidence="2" key="1">
    <citation type="submission" date="2024-07" db="EMBL/GenBank/DDBJ databases">
        <authorList>
            <person name="Kim Y.J."/>
            <person name="Jeong J.Y."/>
        </authorList>
    </citation>
    <scope>NUCLEOTIDE SEQUENCE</scope>
    <source>
        <strain evidence="2">GIHE-MW2</strain>
    </source>
</reference>
<dbReference type="RefSeq" id="WP_054468929.1">
    <property type="nucleotide sequence ID" value="NZ_CP159837.1"/>
</dbReference>
<evidence type="ECO:0000256" key="1">
    <source>
        <dbReference type="SAM" id="Phobius"/>
    </source>
</evidence>
<keyword evidence="1" id="KW-0472">Membrane</keyword>
<feature type="transmembrane region" description="Helical" evidence="1">
    <location>
        <begin position="6"/>
        <end position="26"/>
    </location>
</feature>
<dbReference type="AlphaFoldDB" id="A0AAU8JEW0"/>
<feature type="transmembrane region" description="Helical" evidence="1">
    <location>
        <begin position="92"/>
        <end position="111"/>
    </location>
</feature>
<sequence length="358" mass="40704">MFEIVTRLVILVLLAYLIWYVLVQLVPQVNVKWLLPILLFVLIILGIVFPNDQSISTIWSVISFPLKPIGLSVVLLIIITTKAQEKNVPKNLKYLVVSLLIIVLFSSVNWISERLEYSIIRSNLNHAQICPNNPNYTALPNQSRLIVMLANSVTEPGGAYQPGQQIFEMSDRLLQTSQEYQRNRPDSVLIASRKKPASETERIPSEFDLIRDQLITLGIARADIFDLNQIFDNTFNVKQTSEAINVYIQSRGISNYQVIIISSPLDVGRVKLTLEKTLKVKLGQRSETITVIPSAWNLSNKFCPKQPRYPDLFDLIPSDSSVLRSSQVVDEFLTSSYYFLRNWLAPCSDCWDAVPQSF</sequence>
<keyword evidence="1" id="KW-1133">Transmembrane helix</keyword>